<evidence type="ECO:0000313" key="3">
    <source>
        <dbReference type="EMBL" id="SFA58558.1"/>
    </source>
</evidence>
<gene>
    <name evidence="3" type="ORF">SAMN04487972_1212</name>
</gene>
<keyword evidence="1" id="KW-0175">Coiled coil</keyword>
<evidence type="ECO:0000313" key="4">
    <source>
        <dbReference type="Proteomes" id="UP000182312"/>
    </source>
</evidence>
<reference evidence="3 4" key="1">
    <citation type="submission" date="2016-10" db="EMBL/GenBank/DDBJ databases">
        <authorList>
            <person name="de Groot N.N."/>
        </authorList>
    </citation>
    <scope>NUCLEOTIDE SEQUENCE [LARGE SCALE GENOMIC DNA]</scope>
    <source>
        <strain evidence="3 4">CGMCC 1.6117</strain>
    </source>
</reference>
<evidence type="ECO:0000256" key="2">
    <source>
        <dbReference type="SAM" id="MobiDB-lite"/>
    </source>
</evidence>
<accession>A0A1I0U3H1</accession>
<evidence type="ECO:0000256" key="1">
    <source>
        <dbReference type="SAM" id="Coils"/>
    </source>
</evidence>
<dbReference type="RefSeq" id="WP_139221713.1">
    <property type="nucleotide sequence ID" value="NZ_FOJO01000021.1"/>
</dbReference>
<feature type="coiled-coil region" evidence="1">
    <location>
        <begin position="577"/>
        <end position="625"/>
    </location>
</feature>
<feature type="region of interest" description="Disordered" evidence="2">
    <location>
        <begin position="222"/>
        <end position="247"/>
    </location>
</feature>
<dbReference type="OrthoDB" id="9757917at2"/>
<feature type="coiled-coil region" evidence="1">
    <location>
        <begin position="675"/>
        <end position="709"/>
    </location>
</feature>
<dbReference type="Gene3D" id="3.40.50.300">
    <property type="entry name" value="P-loop containing nucleotide triphosphate hydrolases"/>
    <property type="match status" value="1"/>
</dbReference>
<dbReference type="Proteomes" id="UP000182312">
    <property type="component" value="Unassembled WGS sequence"/>
</dbReference>
<dbReference type="SUPFAM" id="SSF52540">
    <property type="entry name" value="P-loop containing nucleoside triphosphate hydrolases"/>
    <property type="match status" value="1"/>
</dbReference>
<sequence>MLNRSGSEAISAKFMDVLQFWHRLEFFSPFDLDKRIEPSERKHIIWLWEDDLQEGLAKLAVYAPPPGKRITSAYLFAGVFSMGEVERFANELAPASDDDDAFEDAERGLPEGRSCFAQFSLGTGFGINFDDIEVSTLPWAMGQCRKTGLNALGHRAYHDSQQRLKDDFRGIRDRASADMEAPLAKATILDVLAALEAWANFELQRGDIPVACVEINLSDAKPGKAKADTLPEDITEASAGDGDVGKTTEDTEIDEAEEPDDLQIGILNSFFITDLEAAMDRVDQGGDLGTLAPYLMAGPEDTPIDLYGPDGADAIMQGLSPELSNRGRWMSPPNNAMSLMQQFAINKVIAMRNGQGLFSVNGPPGTGKTTLLRDIIADNIVARAEILSRYRRASEAFERQKIKYDDGQGHSATVSILKAELTGFGMIVASSNNAAVENISRDLPKASSITAPERFGYLQPVAHKLATQKPDGTFENLPDGDRPWGLIAAALGKKANRRLFRDRVYVPVEAKPEADARDVVSPETIWQWRRSYAGPSFAEASAAFREQSKLVEEETTKAARFAELGNVLAMHTLDSFVTEHRRKFEDAARRVDHAEDEFETSKQIVTALERDLDDLKEEERLLDRQRPVWWSRLLGRPAAQEHRMQAQENADRQIGLRRRLGEARTNADDEKLRQLRLAKATLQQATDDLAAAEDKFRSMEADFQKLNQQGYNLPATGLDDFEQEAVQISGLWHSERLASVSIGVECSPPIGVQKGPLWRCGEQARGGVAFQLAQPTRACVSGVFMPVF</sequence>
<name>A0A1I0U3H1_9RHOB</name>
<organism evidence="3 4">
    <name type="scientific">Paracoccus halophilus</name>
    <dbReference type="NCBI Taxonomy" id="376733"/>
    <lineage>
        <taxon>Bacteria</taxon>
        <taxon>Pseudomonadati</taxon>
        <taxon>Pseudomonadota</taxon>
        <taxon>Alphaproteobacteria</taxon>
        <taxon>Rhodobacterales</taxon>
        <taxon>Paracoccaceae</taxon>
        <taxon>Paracoccus</taxon>
    </lineage>
</organism>
<proteinExistence type="predicted"/>
<dbReference type="AlphaFoldDB" id="A0A1I0U3H1"/>
<dbReference type="InterPro" id="IPR027417">
    <property type="entry name" value="P-loop_NTPase"/>
</dbReference>
<dbReference type="EMBL" id="FOJO01000021">
    <property type="protein sequence ID" value="SFA58558.1"/>
    <property type="molecule type" value="Genomic_DNA"/>
</dbReference>
<protein>
    <submittedName>
        <fullName evidence="3">Part of AAA domain-containing protein</fullName>
    </submittedName>
</protein>